<feature type="transmembrane region" description="Helical" evidence="1">
    <location>
        <begin position="12"/>
        <end position="37"/>
    </location>
</feature>
<keyword evidence="2" id="KW-0934">Plastid</keyword>
<dbReference type="AlphaFoldDB" id="A0A4D6WSX8"/>
<keyword evidence="1" id="KW-1133">Transmembrane helix</keyword>
<name>A0A4D6WSX8_9FLOR</name>
<evidence type="ECO:0000256" key="1">
    <source>
        <dbReference type="SAM" id="Phobius"/>
    </source>
</evidence>
<reference evidence="2" key="1">
    <citation type="journal article" date="2019" name="Mol. Phylogenet. Evol.">
        <title>Morphological evolution and classification of the red algal order Ceramiales inferred using plastid phylogenomics.</title>
        <authorList>
            <person name="Diaz-Tapia P."/>
            <person name="Pasella M.M."/>
            <person name="Verbruggen H."/>
            <person name="Maggs C.A."/>
        </authorList>
    </citation>
    <scope>NUCLEOTIDE SEQUENCE</scope>
    <source>
        <strain evidence="2">VRM320</strain>
    </source>
</reference>
<protein>
    <submittedName>
        <fullName evidence="2">Uncharacterized protein</fullName>
    </submittedName>
</protein>
<keyword evidence="1" id="KW-0472">Membrane</keyword>
<feature type="transmembrane region" description="Helical" evidence="1">
    <location>
        <begin position="43"/>
        <end position="63"/>
    </location>
</feature>
<geneLocation type="plastid" evidence="2"/>
<reference evidence="2" key="2">
    <citation type="submission" date="2019-04" db="EMBL/GenBank/DDBJ databases">
        <authorList>
            <person name="Pasella M."/>
        </authorList>
    </citation>
    <scope>NUCLEOTIDE SEQUENCE</scope>
    <source>
        <strain evidence="2">VRM320</strain>
    </source>
</reference>
<feature type="transmembrane region" description="Helical" evidence="1">
    <location>
        <begin position="124"/>
        <end position="146"/>
    </location>
</feature>
<dbReference type="EMBL" id="MK814651">
    <property type="protein sequence ID" value="QCI06192.1"/>
    <property type="molecule type" value="Genomic_DNA"/>
</dbReference>
<accession>A0A4D6WSX8</accession>
<gene>
    <name evidence="2" type="primary">orf175</name>
</gene>
<keyword evidence="1" id="KW-0812">Transmembrane</keyword>
<sequence>MHYINFYFSNKFIDVLQAFDILAFDIFGFTNVLAFFSMIIPNVFIRIVSIFILSWVCLRLLFFTTTYEDIIIYIAYLFQKNKNLLGNHIAFIIIISSQFLLVVTQKFFQLSTGVNLRIMDNINIIKFINFYYFTLIEILIFSNYYLNLITHTLYVREIKPIIFNFFDIIYTKSLT</sequence>
<feature type="transmembrane region" description="Helical" evidence="1">
    <location>
        <begin position="84"/>
        <end position="104"/>
    </location>
</feature>
<evidence type="ECO:0000313" key="2">
    <source>
        <dbReference type="EMBL" id="QCI06192.1"/>
    </source>
</evidence>
<proteinExistence type="predicted"/>
<organism evidence="2">
    <name type="scientific">Dicranema revolutum</name>
    <dbReference type="NCBI Taxonomy" id="239144"/>
    <lineage>
        <taxon>Eukaryota</taxon>
        <taxon>Rhodophyta</taxon>
        <taxon>Florideophyceae</taxon>
        <taxon>Rhodymeniophycidae</taxon>
        <taxon>Gigartinales</taxon>
        <taxon>Dicranemataceae</taxon>
        <taxon>Dicranema</taxon>
    </lineage>
</organism>